<dbReference type="EMBL" id="OAPG01000003">
    <property type="protein sequence ID" value="SNX82868.1"/>
    <property type="molecule type" value="Genomic_DNA"/>
</dbReference>
<sequence length="77" mass="8426">MIIKVALFGCCCCCCCCCCCLCCTNYSAKGKRVKSSSLRADKASNSTTVNLQKVGMLRWKQIAVCCQISKIEISKKN</sequence>
<organism evidence="2 3">
    <name type="scientific">Melanopsichium pennsylvanicum</name>
    <dbReference type="NCBI Taxonomy" id="63383"/>
    <lineage>
        <taxon>Eukaryota</taxon>
        <taxon>Fungi</taxon>
        <taxon>Dikarya</taxon>
        <taxon>Basidiomycota</taxon>
        <taxon>Ustilaginomycotina</taxon>
        <taxon>Ustilaginomycetes</taxon>
        <taxon>Ustilaginales</taxon>
        <taxon>Ustilaginaceae</taxon>
        <taxon>Melanopsichium</taxon>
    </lineage>
</organism>
<dbReference type="Proteomes" id="UP001294444">
    <property type="component" value="Unassembled WGS sequence"/>
</dbReference>
<evidence type="ECO:0000313" key="2">
    <source>
        <dbReference type="EMBL" id="SNX82868.1"/>
    </source>
</evidence>
<feature type="signal peptide" evidence="1">
    <location>
        <begin position="1"/>
        <end position="22"/>
    </location>
</feature>
<dbReference type="AlphaFoldDB" id="A0AAJ4XKN7"/>
<gene>
    <name evidence="2" type="ORF">MEPE_01574</name>
</gene>
<accession>A0AAJ4XKN7</accession>
<comment type="caution">
    <text evidence="2">The sequence shown here is derived from an EMBL/GenBank/DDBJ whole genome shotgun (WGS) entry which is preliminary data.</text>
</comment>
<evidence type="ECO:0008006" key="4">
    <source>
        <dbReference type="Google" id="ProtNLM"/>
    </source>
</evidence>
<protein>
    <recommendedName>
        <fullName evidence="4">Secreted protein</fullName>
    </recommendedName>
</protein>
<evidence type="ECO:0000256" key="1">
    <source>
        <dbReference type="SAM" id="SignalP"/>
    </source>
</evidence>
<evidence type="ECO:0000313" key="3">
    <source>
        <dbReference type="Proteomes" id="UP001294444"/>
    </source>
</evidence>
<reference evidence="2" key="1">
    <citation type="submission" date="2023-10" db="EMBL/GenBank/DDBJ databases">
        <authorList>
            <person name="Guldener U."/>
        </authorList>
    </citation>
    <scope>NUCLEOTIDE SEQUENCE</scope>
    <source>
        <strain evidence="2">Mp4</strain>
    </source>
</reference>
<proteinExistence type="predicted"/>
<keyword evidence="3" id="KW-1185">Reference proteome</keyword>
<keyword evidence="1" id="KW-0732">Signal</keyword>
<feature type="chain" id="PRO_5042534302" description="Secreted protein" evidence="1">
    <location>
        <begin position="23"/>
        <end position="77"/>
    </location>
</feature>
<name>A0AAJ4XKN7_9BASI</name>